<dbReference type="EC" id="3.4.-.-" evidence="8"/>
<dbReference type="SUPFAM" id="SSF143081">
    <property type="entry name" value="BB1717-like"/>
    <property type="match status" value="1"/>
</dbReference>
<dbReference type="RefSeq" id="WP_060082436.1">
    <property type="nucleotide sequence ID" value="NZ_CADFFO010000096.1"/>
</dbReference>
<dbReference type="PANTHER" id="PTHR13604:SF0">
    <property type="entry name" value="ABASIC SITE PROCESSING PROTEIN HMCES"/>
    <property type="match status" value="1"/>
</dbReference>
<evidence type="ECO:0000256" key="5">
    <source>
        <dbReference type="ARBA" id="ARBA00023124"/>
    </source>
</evidence>
<dbReference type="Gene3D" id="3.90.1680.10">
    <property type="entry name" value="SOS response associated peptidase-like"/>
    <property type="match status" value="1"/>
</dbReference>
<protein>
    <recommendedName>
        <fullName evidence="8">Abasic site processing protein</fullName>
        <ecNumber evidence="8">3.4.-.-</ecNumber>
    </recommendedName>
</protein>
<dbReference type="GO" id="GO:0008233">
    <property type="term" value="F:peptidase activity"/>
    <property type="evidence" value="ECO:0007669"/>
    <property type="project" value="UniProtKB-KW"/>
</dbReference>
<keyword evidence="3" id="KW-0227">DNA damage</keyword>
<evidence type="ECO:0000256" key="4">
    <source>
        <dbReference type="ARBA" id="ARBA00022801"/>
    </source>
</evidence>
<dbReference type="Proteomes" id="UP000237632">
    <property type="component" value="Unassembled WGS sequence"/>
</dbReference>
<dbReference type="Pfam" id="PF02586">
    <property type="entry name" value="SRAP"/>
    <property type="match status" value="1"/>
</dbReference>
<keyword evidence="4 8" id="KW-0378">Hydrolase</keyword>
<accession>A0AA44XXF4</accession>
<evidence type="ECO:0000256" key="6">
    <source>
        <dbReference type="ARBA" id="ARBA00023125"/>
    </source>
</evidence>
<evidence type="ECO:0000256" key="1">
    <source>
        <dbReference type="ARBA" id="ARBA00008136"/>
    </source>
</evidence>
<name>A0AA44XXF4_BURVI</name>
<dbReference type="InterPro" id="IPR036590">
    <property type="entry name" value="SRAP-like"/>
</dbReference>
<reference evidence="9 10" key="1">
    <citation type="submission" date="2018-03" db="EMBL/GenBank/DDBJ databases">
        <authorList>
            <person name="Nguyen K."/>
            <person name="Fouts D."/>
            <person name="Sutton G."/>
        </authorList>
    </citation>
    <scope>NUCLEOTIDE SEQUENCE [LARGE SCALE GENOMIC DNA]</scope>
    <source>
        <strain evidence="9 10">AU3578</strain>
    </source>
</reference>
<comment type="caution">
    <text evidence="9">The sequence shown here is derived from an EMBL/GenBank/DDBJ whole genome shotgun (WGS) entry which is preliminary data.</text>
</comment>
<keyword evidence="5" id="KW-0190">Covalent protein-DNA linkage</keyword>
<dbReference type="GO" id="GO:0016829">
    <property type="term" value="F:lyase activity"/>
    <property type="evidence" value="ECO:0007669"/>
    <property type="project" value="UniProtKB-KW"/>
</dbReference>
<gene>
    <name evidence="9" type="ORF">C6T65_23275</name>
</gene>
<organism evidence="9 10">
    <name type="scientific">Burkholderia vietnamiensis</name>
    <dbReference type="NCBI Taxonomy" id="60552"/>
    <lineage>
        <taxon>Bacteria</taxon>
        <taxon>Pseudomonadati</taxon>
        <taxon>Pseudomonadota</taxon>
        <taxon>Betaproteobacteria</taxon>
        <taxon>Burkholderiales</taxon>
        <taxon>Burkholderiaceae</taxon>
        <taxon>Burkholderia</taxon>
        <taxon>Burkholderia cepacia complex</taxon>
    </lineage>
</organism>
<keyword evidence="7" id="KW-0456">Lyase</keyword>
<dbReference type="InterPro" id="IPR003738">
    <property type="entry name" value="SRAP"/>
</dbReference>
<dbReference type="PANTHER" id="PTHR13604">
    <property type="entry name" value="DC12-RELATED"/>
    <property type="match status" value="1"/>
</dbReference>
<comment type="similarity">
    <text evidence="1 8">Belongs to the SOS response-associated peptidase family.</text>
</comment>
<evidence type="ECO:0000256" key="3">
    <source>
        <dbReference type="ARBA" id="ARBA00022763"/>
    </source>
</evidence>
<keyword evidence="6" id="KW-0238">DNA-binding</keyword>
<dbReference type="AlphaFoldDB" id="A0AA44XXF4"/>
<dbReference type="GO" id="GO:0006508">
    <property type="term" value="P:proteolysis"/>
    <property type="evidence" value="ECO:0007669"/>
    <property type="project" value="UniProtKB-KW"/>
</dbReference>
<dbReference type="EMBL" id="PVHK01000174">
    <property type="protein sequence ID" value="PRH40014.1"/>
    <property type="molecule type" value="Genomic_DNA"/>
</dbReference>
<dbReference type="GO" id="GO:0003697">
    <property type="term" value="F:single-stranded DNA binding"/>
    <property type="evidence" value="ECO:0007669"/>
    <property type="project" value="InterPro"/>
</dbReference>
<evidence type="ECO:0000313" key="9">
    <source>
        <dbReference type="EMBL" id="PRH40014.1"/>
    </source>
</evidence>
<sequence>MCTNYRAPDEEPGISELRIDSFADLYRRTPWKPEIFRDYLAPIVRADGDAAAAAIANFGIIPKDHQPTGKRYITVNARAETVGEKPAYRTAWRAGQRCLIPARWIYEPNWETGNHVRYRIGVADWQPCCVAGVWRAWKGPDGSKSLAMAMLTVNADAHPVMQRMHKPGDEKRSVVILRPADYDEWLHTKNADAARAMLQLFPADEMLAEPVQS</sequence>
<dbReference type="GO" id="GO:0106300">
    <property type="term" value="P:protein-DNA covalent cross-linking repair"/>
    <property type="evidence" value="ECO:0007669"/>
    <property type="project" value="InterPro"/>
</dbReference>
<evidence type="ECO:0000256" key="7">
    <source>
        <dbReference type="ARBA" id="ARBA00023239"/>
    </source>
</evidence>
<evidence type="ECO:0000313" key="10">
    <source>
        <dbReference type="Proteomes" id="UP000237632"/>
    </source>
</evidence>
<evidence type="ECO:0000256" key="8">
    <source>
        <dbReference type="RuleBase" id="RU364100"/>
    </source>
</evidence>
<proteinExistence type="inferred from homology"/>
<keyword evidence="2 8" id="KW-0645">Protease</keyword>
<evidence type="ECO:0000256" key="2">
    <source>
        <dbReference type="ARBA" id="ARBA00022670"/>
    </source>
</evidence>